<sequence>MALDPMHQFVVSEWISLPEIAGFDISFTNASFFMLLAVALIVGFFLIATSKAQIVPSRIQSVGELGYEFIANMIRDTIGEEGFKFFPLVFTIFMFVFAANMLGMVPYFFTTTSQVVVTAALALLVFITVIVYGVMKNGLKFFKLFAPSGVPWPLLILLVPLEIISFFVRPVTLSLRLFGNILAGHIVLKLFVGFGAAMLGTFSAVSLLAPFPVLLAIAITALEFLVAFLQAYIFAILTCIYLNDAFHPAH</sequence>
<evidence type="ECO:0000256" key="6">
    <source>
        <dbReference type="ARBA" id="ARBA00022781"/>
    </source>
</evidence>
<dbReference type="EMBL" id="JBHSSW010000004">
    <property type="protein sequence ID" value="MFC6197236.1"/>
    <property type="molecule type" value="Genomic_DNA"/>
</dbReference>
<evidence type="ECO:0000256" key="5">
    <source>
        <dbReference type="ARBA" id="ARBA00022692"/>
    </source>
</evidence>
<dbReference type="Gene3D" id="1.20.120.220">
    <property type="entry name" value="ATP synthase, F0 complex, subunit A"/>
    <property type="match status" value="1"/>
</dbReference>
<gene>
    <name evidence="11" type="primary">atpB</name>
    <name evidence="13" type="ORF">ACFQDM_04060</name>
</gene>
<protein>
    <recommendedName>
        <fullName evidence="11 12">ATP synthase subunit a</fullName>
    </recommendedName>
    <alternativeName>
        <fullName evidence="11">ATP synthase F0 sector subunit a</fullName>
    </alternativeName>
    <alternativeName>
        <fullName evidence="11">F-ATPase subunit 6</fullName>
    </alternativeName>
</protein>
<evidence type="ECO:0000256" key="7">
    <source>
        <dbReference type="ARBA" id="ARBA00022989"/>
    </source>
</evidence>
<keyword evidence="7 11" id="KW-1133">Transmembrane helix</keyword>
<evidence type="ECO:0000256" key="2">
    <source>
        <dbReference type="ARBA" id="ARBA00006810"/>
    </source>
</evidence>
<dbReference type="Proteomes" id="UP001596303">
    <property type="component" value="Unassembled WGS sequence"/>
</dbReference>
<dbReference type="RefSeq" id="WP_377376343.1">
    <property type="nucleotide sequence ID" value="NZ_JBHSSW010000004.1"/>
</dbReference>
<keyword evidence="14" id="KW-1185">Reference proteome</keyword>
<dbReference type="HAMAP" id="MF_01393">
    <property type="entry name" value="ATP_synth_a_bact"/>
    <property type="match status" value="1"/>
</dbReference>
<keyword evidence="9 11" id="KW-0472">Membrane</keyword>
<dbReference type="CDD" id="cd00310">
    <property type="entry name" value="ATP-synt_Fo_a_6"/>
    <property type="match status" value="1"/>
</dbReference>
<evidence type="ECO:0000256" key="9">
    <source>
        <dbReference type="ARBA" id="ARBA00023136"/>
    </source>
</evidence>
<keyword evidence="11" id="KW-1003">Cell membrane</keyword>
<evidence type="ECO:0000256" key="1">
    <source>
        <dbReference type="ARBA" id="ARBA00004141"/>
    </source>
</evidence>
<comment type="similarity">
    <text evidence="2 11 12">Belongs to the ATPase A chain family.</text>
</comment>
<dbReference type="InterPro" id="IPR045083">
    <property type="entry name" value="ATP_synth_F0_asu_bact/mt"/>
</dbReference>
<evidence type="ECO:0000256" key="11">
    <source>
        <dbReference type="HAMAP-Rule" id="MF_01393"/>
    </source>
</evidence>
<feature type="transmembrane region" description="Helical" evidence="11">
    <location>
        <begin position="85"/>
        <end position="109"/>
    </location>
</feature>
<dbReference type="PROSITE" id="PS00449">
    <property type="entry name" value="ATPASE_A"/>
    <property type="match status" value="1"/>
</dbReference>
<keyword evidence="6 11" id="KW-0375">Hydrogen ion transport</keyword>
<comment type="caution">
    <text evidence="13">The sequence shown here is derived from an EMBL/GenBank/DDBJ whole genome shotgun (WGS) entry which is preliminary data.</text>
</comment>
<feature type="transmembrane region" description="Helical" evidence="11">
    <location>
        <begin position="20"/>
        <end position="48"/>
    </location>
</feature>
<evidence type="ECO:0000256" key="4">
    <source>
        <dbReference type="ARBA" id="ARBA00022547"/>
    </source>
</evidence>
<keyword evidence="10 11" id="KW-0066">ATP synthesis</keyword>
<evidence type="ECO:0000256" key="10">
    <source>
        <dbReference type="ARBA" id="ARBA00023310"/>
    </source>
</evidence>
<name>A0ABW1S6D6_9PROT</name>
<comment type="function">
    <text evidence="11 12">Key component of the proton channel; it plays a direct role in the translocation of protons across the membrane.</text>
</comment>
<dbReference type="NCBIfam" id="NF004482">
    <property type="entry name" value="PRK05815.2-4"/>
    <property type="match status" value="1"/>
</dbReference>
<feature type="transmembrane region" description="Helical" evidence="11">
    <location>
        <begin position="115"/>
        <end position="135"/>
    </location>
</feature>
<dbReference type="InterPro" id="IPR000568">
    <property type="entry name" value="ATP_synth_F0_asu"/>
</dbReference>
<evidence type="ECO:0000313" key="13">
    <source>
        <dbReference type="EMBL" id="MFC6197236.1"/>
    </source>
</evidence>
<dbReference type="Pfam" id="PF00119">
    <property type="entry name" value="ATP-synt_A"/>
    <property type="match status" value="1"/>
</dbReference>
<dbReference type="InterPro" id="IPR035908">
    <property type="entry name" value="F0_ATP_A_sf"/>
</dbReference>
<evidence type="ECO:0000313" key="14">
    <source>
        <dbReference type="Proteomes" id="UP001596303"/>
    </source>
</evidence>
<keyword evidence="5 11" id="KW-0812">Transmembrane</keyword>
<keyword evidence="8 11" id="KW-0406">Ion transport</keyword>
<reference evidence="14" key="1">
    <citation type="journal article" date="2019" name="Int. J. Syst. Evol. Microbiol.">
        <title>The Global Catalogue of Microorganisms (GCM) 10K type strain sequencing project: providing services to taxonomists for standard genome sequencing and annotation.</title>
        <authorList>
            <consortium name="The Broad Institute Genomics Platform"/>
            <consortium name="The Broad Institute Genome Sequencing Center for Infectious Disease"/>
            <person name="Wu L."/>
            <person name="Ma J."/>
        </authorList>
    </citation>
    <scope>NUCLEOTIDE SEQUENCE [LARGE SCALE GENOMIC DNA]</scope>
    <source>
        <strain evidence="14">CGMCC-1.15741</strain>
    </source>
</reference>
<feature type="transmembrane region" description="Helical" evidence="11">
    <location>
        <begin position="225"/>
        <end position="243"/>
    </location>
</feature>
<dbReference type="InterPro" id="IPR023011">
    <property type="entry name" value="ATP_synth_F0_asu_AS"/>
</dbReference>
<evidence type="ECO:0000256" key="8">
    <source>
        <dbReference type="ARBA" id="ARBA00023065"/>
    </source>
</evidence>
<evidence type="ECO:0000256" key="3">
    <source>
        <dbReference type="ARBA" id="ARBA00022448"/>
    </source>
</evidence>
<dbReference type="NCBIfam" id="TIGR01131">
    <property type="entry name" value="ATP_synt_6_or_A"/>
    <property type="match status" value="1"/>
</dbReference>
<dbReference type="PANTHER" id="PTHR11410">
    <property type="entry name" value="ATP SYNTHASE SUBUNIT A"/>
    <property type="match status" value="1"/>
</dbReference>
<feature type="transmembrane region" description="Helical" evidence="11">
    <location>
        <begin position="144"/>
        <end position="167"/>
    </location>
</feature>
<evidence type="ECO:0000256" key="12">
    <source>
        <dbReference type="RuleBase" id="RU000483"/>
    </source>
</evidence>
<organism evidence="13 14">
    <name type="scientific">Ponticaulis profundi</name>
    <dbReference type="NCBI Taxonomy" id="2665222"/>
    <lineage>
        <taxon>Bacteria</taxon>
        <taxon>Pseudomonadati</taxon>
        <taxon>Pseudomonadota</taxon>
        <taxon>Alphaproteobacteria</taxon>
        <taxon>Hyphomonadales</taxon>
        <taxon>Hyphomonadaceae</taxon>
        <taxon>Ponticaulis</taxon>
    </lineage>
</organism>
<accession>A0ABW1S6D6</accession>
<dbReference type="PANTHER" id="PTHR11410:SF0">
    <property type="entry name" value="ATP SYNTHASE SUBUNIT A"/>
    <property type="match status" value="1"/>
</dbReference>
<dbReference type="PRINTS" id="PR00123">
    <property type="entry name" value="ATPASEA"/>
</dbReference>
<comment type="subcellular location">
    <subcellularLocation>
        <location evidence="11 12">Cell membrane</location>
        <topology evidence="11 12">Multi-pass membrane protein</topology>
    </subcellularLocation>
    <subcellularLocation>
        <location evidence="1">Membrane</location>
        <topology evidence="1">Multi-pass membrane protein</topology>
    </subcellularLocation>
</comment>
<dbReference type="SUPFAM" id="SSF81336">
    <property type="entry name" value="F1F0 ATP synthase subunit A"/>
    <property type="match status" value="1"/>
</dbReference>
<proteinExistence type="inferred from homology"/>
<feature type="transmembrane region" description="Helical" evidence="11">
    <location>
        <begin position="173"/>
        <end position="192"/>
    </location>
</feature>
<keyword evidence="4 11" id="KW-0138">CF(0)</keyword>
<keyword evidence="3 11" id="KW-0813">Transport</keyword>